<feature type="region of interest" description="Disordered" evidence="1">
    <location>
        <begin position="152"/>
        <end position="176"/>
    </location>
</feature>
<dbReference type="AlphaFoldDB" id="C1C405"/>
<feature type="compositionally biased region" description="Polar residues" evidence="1">
    <location>
        <begin position="152"/>
        <end position="164"/>
    </location>
</feature>
<proteinExistence type="evidence at transcript level"/>
<dbReference type="EMBL" id="BT081584">
    <property type="protein sequence ID" value="ACO51715.1"/>
    <property type="molecule type" value="mRNA"/>
</dbReference>
<organism evidence="2">
    <name type="scientific">Aquarana catesbeiana</name>
    <name type="common">American bullfrog</name>
    <name type="synonym">Rana catesbeiana</name>
    <dbReference type="NCBI Taxonomy" id="8400"/>
    <lineage>
        <taxon>Eukaryota</taxon>
        <taxon>Metazoa</taxon>
        <taxon>Chordata</taxon>
        <taxon>Craniata</taxon>
        <taxon>Vertebrata</taxon>
        <taxon>Euteleostomi</taxon>
        <taxon>Amphibia</taxon>
        <taxon>Batrachia</taxon>
        <taxon>Anura</taxon>
        <taxon>Neobatrachia</taxon>
        <taxon>Ranoidea</taxon>
        <taxon>Ranidae</taxon>
        <taxon>Aquarana</taxon>
    </lineage>
</organism>
<protein>
    <submittedName>
        <fullName evidence="2">DEPP</fullName>
    </submittedName>
</protein>
<accession>C1C405</accession>
<sequence length="201" mass="22763">MRSQLLISVEHLPTISEDIAISAQHEKPNADVHTDTGLEDYVKSIQTLAQPSSLTTDHNHYGQCRAQRRTRFRPRSPLKVCEPKVLTVAQESYHANLVSLQTDPLAWLYRQNGNKNQVNDDTFHCAVPQKIKPSNTIDLQKTADSNRRLQCSKGQSVEHQSTQEGRSKHPRFQKKCRSPGYGSLGSVIKINRPQLPVIYEL</sequence>
<gene>
    <name evidence="2" type="primary">DEPP</name>
</gene>
<evidence type="ECO:0000313" key="2">
    <source>
        <dbReference type="EMBL" id="ACO51715.1"/>
    </source>
</evidence>
<name>C1C405_AQUCT</name>
<dbReference type="InterPro" id="IPR020133">
    <property type="entry name" value="DEPP"/>
</dbReference>
<dbReference type="PANTHER" id="PTHR15426">
    <property type="entry name" value="PROTEIN DEPP1"/>
    <property type="match status" value="1"/>
</dbReference>
<dbReference type="GO" id="GO:0005739">
    <property type="term" value="C:mitochondrion"/>
    <property type="evidence" value="ECO:0007669"/>
    <property type="project" value="TreeGrafter"/>
</dbReference>
<dbReference type="Pfam" id="PF15343">
    <property type="entry name" value="DEPP"/>
    <property type="match status" value="1"/>
</dbReference>
<dbReference type="PANTHER" id="PTHR15426:SF6">
    <property type="entry name" value="PROTEIN DEPP1"/>
    <property type="match status" value="1"/>
</dbReference>
<dbReference type="GO" id="GO:0010506">
    <property type="term" value="P:regulation of autophagy"/>
    <property type="evidence" value="ECO:0007669"/>
    <property type="project" value="TreeGrafter"/>
</dbReference>
<evidence type="ECO:0000256" key="1">
    <source>
        <dbReference type="SAM" id="MobiDB-lite"/>
    </source>
</evidence>
<reference evidence="2" key="1">
    <citation type="submission" date="2009-04" db="EMBL/GenBank/DDBJ databases">
        <title>Rana catesbeiana ESTs and full-length cDNAs.</title>
        <authorList>
            <person name="Helbing C.C."/>
            <person name="Veldhoen N."/>
            <person name="Leong J."/>
            <person name="Koop B.F."/>
        </authorList>
    </citation>
    <scope>NUCLEOTIDE SEQUENCE</scope>
    <source>
        <tissue evidence="2">Mixed tissue</tissue>
    </source>
</reference>